<dbReference type="InterPro" id="IPR056411">
    <property type="entry name" value="CysS_C"/>
</dbReference>
<dbReference type="SUPFAM" id="SSF52374">
    <property type="entry name" value="Nucleotidylyl transferase"/>
    <property type="match status" value="1"/>
</dbReference>
<comment type="catalytic activity">
    <reaction evidence="12 13">
        <text>tRNA(Cys) + L-cysteine + ATP = L-cysteinyl-tRNA(Cys) + AMP + diphosphate</text>
        <dbReference type="Rhea" id="RHEA:17773"/>
        <dbReference type="Rhea" id="RHEA-COMP:9661"/>
        <dbReference type="Rhea" id="RHEA-COMP:9679"/>
        <dbReference type="ChEBI" id="CHEBI:30616"/>
        <dbReference type="ChEBI" id="CHEBI:33019"/>
        <dbReference type="ChEBI" id="CHEBI:35235"/>
        <dbReference type="ChEBI" id="CHEBI:78442"/>
        <dbReference type="ChEBI" id="CHEBI:78517"/>
        <dbReference type="ChEBI" id="CHEBI:456215"/>
        <dbReference type="EC" id="6.1.1.16"/>
    </reaction>
</comment>
<dbReference type="SUPFAM" id="SSF47323">
    <property type="entry name" value="Anticodon-binding domain of a subclass of class I aminoacyl-tRNA synthetases"/>
    <property type="match status" value="1"/>
</dbReference>
<dbReference type="InterPro" id="IPR014729">
    <property type="entry name" value="Rossmann-like_a/b/a_fold"/>
</dbReference>
<comment type="subunit">
    <text evidence="3 13">Monomer.</text>
</comment>
<keyword evidence="8 13" id="KW-0862">Zinc</keyword>
<dbReference type="InterPro" id="IPR015803">
    <property type="entry name" value="Cys-tRNA-ligase"/>
</dbReference>
<dbReference type="EC" id="6.1.1.16" evidence="13"/>
<feature type="binding site" evidence="13">
    <location>
        <position position="27"/>
    </location>
    <ligand>
        <name>Zn(2+)</name>
        <dbReference type="ChEBI" id="CHEBI:29105"/>
    </ligand>
</feature>
<dbReference type="CDD" id="cd00672">
    <property type="entry name" value="CysRS_core"/>
    <property type="match status" value="1"/>
</dbReference>
<dbReference type="PANTHER" id="PTHR10890:SF3">
    <property type="entry name" value="CYSTEINE--TRNA LIGASE, CYTOPLASMIC"/>
    <property type="match status" value="1"/>
</dbReference>
<evidence type="ECO:0000256" key="12">
    <source>
        <dbReference type="ARBA" id="ARBA00047398"/>
    </source>
</evidence>
<keyword evidence="9 13" id="KW-0067">ATP-binding</keyword>
<evidence type="ECO:0000256" key="6">
    <source>
        <dbReference type="ARBA" id="ARBA00022723"/>
    </source>
</evidence>
<evidence type="ECO:0000256" key="7">
    <source>
        <dbReference type="ARBA" id="ARBA00022741"/>
    </source>
</evidence>
<keyword evidence="7 13" id="KW-0547">Nucleotide-binding</keyword>
<feature type="short sequence motif" description="'HIGH' region" evidence="13">
    <location>
        <begin position="29"/>
        <end position="39"/>
    </location>
</feature>
<keyword evidence="5 13" id="KW-0436">Ligase</keyword>
<comment type="cofactor">
    <cofactor evidence="13">
        <name>Zn(2+)</name>
        <dbReference type="ChEBI" id="CHEBI:29105"/>
    </cofactor>
    <text evidence="13">Binds 1 zinc ion per subunit.</text>
</comment>
<evidence type="ECO:0000256" key="9">
    <source>
        <dbReference type="ARBA" id="ARBA00022840"/>
    </source>
</evidence>
<evidence type="ECO:0000259" key="15">
    <source>
        <dbReference type="SMART" id="SM00840"/>
    </source>
</evidence>
<dbReference type="Pfam" id="PF09190">
    <property type="entry name" value="DALR_2"/>
    <property type="match status" value="1"/>
</dbReference>
<keyword evidence="14" id="KW-0175">Coiled coil</keyword>
<dbReference type="GO" id="GO:0008270">
    <property type="term" value="F:zinc ion binding"/>
    <property type="evidence" value="ECO:0007669"/>
    <property type="project" value="UniProtKB-UniRule"/>
</dbReference>
<dbReference type="PANTHER" id="PTHR10890">
    <property type="entry name" value="CYSTEINYL-TRNA SYNTHETASE"/>
    <property type="match status" value="1"/>
</dbReference>
<evidence type="ECO:0000256" key="11">
    <source>
        <dbReference type="ARBA" id="ARBA00023146"/>
    </source>
</evidence>
<evidence type="ECO:0000256" key="2">
    <source>
        <dbReference type="ARBA" id="ARBA00005594"/>
    </source>
</evidence>
<feature type="coiled-coil region" evidence="14">
    <location>
        <begin position="307"/>
        <end position="353"/>
    </location>
</feature>
<feature type="coiled-coil region" evidence="14">
    <location>
        <begin position="414"/>
        <end position="441"/>
    </location>
</feature>
<proteinExistence type="inferred from homology"/>
<dbReference type="CDD" id="cd07963">
    <property type="entry name" value="Anticodon_Ia_Cys"/>
    <property type="match status" value="1"/>
</dbReference>
<dbReference type="GO" id="GO:0006423">
    <property type="term" value="P:cysteinyl-tRNA aminoacylation"/>
    <property type="evidence" value="ECO:0007669"/>
    <property type="project" value="UniProtKB-UniRule"/>
</dbReference>
<feature type="domain" description="Cysteinyl-tRNA synthetase class Ia DALR" evidence="15">
    <location>
        <begin position="353"/>
        <end position="417"/>
    </location>
</feature>
<gene>
    <name evidence="13 16" type="primary">cysS</name>
    <name evidence="16" type="ORF">CLTHE_25330</name>
</gene>
<dbReference type="Pfam" id="PF23493">
    <property type="entry name" value="CysS_C"/>
    <property type="match status" value="1"/>
</dbReference>
<protein>
    <recommendedName>
        <fullName evidence="13">Cysteine--tRNA ligase</fullName>
        <ecNumber evidence="13">6.1.1.16</ecNumber>
    </recommendedName>
    <alternativeName>
        <fullName evidence="13">Cysteinyl-tRNA synthetase</fullName>
        <shortName evidence="13">CysRS</shortName>
    </alternativeName>
</protein>
<dbReference type="SMART" id="SM00840">
    <property type="entry name" value="DALR_2"/>
    <property type="match status" value="1"/>
</dbReference>
<keyword evidence="6 13" id="KW-0479">Metal-binding</keyword>
<dbReference type="GO" id="GO:0004817">
    <property type="term" value="F:cysteine-tRNA ligase activity"/>
    <property type="evidence" value="ECO:0007669"/>
    <property type="project" value="UniProtKB-UniRule"/>
</dbReference>
<accession>A0A1V4SSD7</accession>
<feature type="short sequence motif" description="'KMSKS' region" evidence="13">
    <location>
        <begin position="264"/>
        <end position="268"/>
    </location>
</feature>
<feature type="binding site" evidence="13">
    <location>
        <position position="267"/>
    </location>
    <ligand>
        <name>ATP</name>
        <dbReference type="ChEBI" id="CHEBI:30616"/>
    </ligand>
</feature>
<dbReference type="GO" id="GO:0005524">
    <property type="term" value="F:ATP binding"/>
    <property type="evidence" value="ECO:0007669"/>
    <property type="project" value="UniProtKB-UniRule"/>
</dbReference>
<sequence length="467" mass="53999">MRLYNTLTRQKEEFKPIKPGEIKMYVCGPTVYNFFHIGNGRTFIVFDTIRRYFEYRGYNVKFVQNFTDIDDKMIKRANEEGSTVKEIGDKYIKEYYTDADALNIERATVNPRATEYIGQIIKFVKELIEKGYAYEVDGDVYFSTKKFNDYGKLSKQNLDELNLGNRVSVDERKKDPMDFAIWKAKKEGEPAWKCPWGEGRPGWHIECSCMAKNILGDTIDIHAGGMDLSFPHHENEIAQSESLTGKPFANYWMHSAYVNVDNKKMSKSLNNFFTAREVLKDYDSDVIRFLMLSCHYRVQLNYSKDLLDSAKASVERLYNAIGNLENLIEEVKLEKMTDEEKTYLESLNKYREKYIEKMDDDFNTADAITAIFDLIKDTNTNIGINSSKELAENALALIRELGAPLGILQKSTKDAELAEEVEGLIEQRQEARKNRDFALADKIRDDLKARGIILEDTPQGVRWKKVN</sequence>
<keyword evidence="4 13" id="KW-0963">Cytoplasm</keyword>
<name>A0A1V4SSD7_9CLOT</name>
<dbReference type="EMBL" id="LTAY01000070">
    <property type="protein sequence ID" value="OPX46713.1"/>
    <property type="molecule type" value="Genomic_DNA"/>
</dbReference>
<feature type="binding site" evidence="13">
    <location>
        <position position="232"/>
    </location>
    <ligand>
        <name>Zn(2+)</name>
        <dbReference type="ChEBI" id="CHEBI:29105"/>
    </ligand>
</feature>
<dbReference type="GO" id="GO:0005829">
    <property type="term" value="C:cytosol"/>
    <property type="evidence" value="ECO:0007669"/>
    <property type="project" value="TreeGrafter"/>
</dbReference>
<keyword evidence="11 13" id="KW-0030">Aminoacyl-tRNA synthetase</keyword>
<dbReference type="InterPro" id="IPR032678">
    <property type="entry name" value="tRNA-synt_1_cat_dom"/>
</dbReference>
<dbReference type="FunFam" id="3.40.50.620:FF:000009">
    <property type="entry name" value="Cysteine--tRNA ligase"/>
    <property type="match status" value="1"/>
</dbReference>
<dbReference type="Gene3D" id="3.40.50.620">
    <property type="entry name" value="HUPs"/>
    <property type="match status" value="1"/>
</dbReference>
<evidence type="ECO:0000313" key="16">
    <source>
        <dbReference type="EMBL" id="OPX46713.1"/>
    </source>
</evidence>
<dbReference type="PRINTS" id="PR00983">
    <property type="entry name" value="TRNASYNTHCYS"/>
</dbReference>
<comment type="caution">
    <text evidence="16">The sequence shown here is derived from an EMBL/GenBank/DDBJ whole genome shotgun (WGS) entry which is preliminary data.</text>
</comment>
<reference evidence="16 17" key="1">
    <citation type="submission" date="2016-02" db="EMBL/GenBank/DDBJ databases">
        <title>Genome sequence of Clostridium thermobutyricum DSM 4928.</title>
        <authorList>
            <person name="Poehlein A."/>
            <person name="Daniel R."/>
        </authorList>
    </citation>
    <scope>NUCLEOTIDE SEQUENCE [LARGE SCALE GENOMIC DNA]</scope>
    <source>
        <strain evidence="16 17">DSM 4928</strain>
    </source>
</reference>
<evidence type="ECO:0000256" key="1">
    <source>
        <dbReference type="ARBA" id="ARBA00004496"/>
    </source>
</evidence>
<comment type="similarity">
    <text evidence="2 13">Belongs to the class-I aminoacyl-tRNA synthetase family.</text>
</comment>
<evidence type="ECO:0000256" key="5">
    <source>
        <dbReference type="ARBA" id="ARBA00022598"/>
    </source>
</evidence>
<evidence type="ECO:0000256" key="3">
    <source>
        <dbReference type="ARBA" id="ARBA00011245"/>
    </source>
</evidence>
<evidence type="ECO:0000256" key="14">
    <source>
        <dbReference type="SAM" id="Coils"/>
    </source>
</evidence>
<dbReference type="InterPro" id="IPR024909">
    <property type="entry name" value="Cys-tRNA/MSH_ligase"/>
</dbReference>
<evidence type="ECO:0000256" key="10">
    <source>
        <dbReference type="ARBA" id="ARBA00022917"/>
    </source>
</evidence>
<dbReference type="Proteomes" id="UP000191448">
    <property type="component" value="Unassembled WGS sequence"/>
</dbReference>
<feature type="binding site" evidence="13">
    <location>
        <position position="207"/>
    </location>
    <ligand>
        <name>Zn(2+)</name>
        <dbReference type="ChEBI" id="CHEBI:29105"/>
    </ligand>
</feature>
<dbReference type="Pfam" id="PF01406">
    <property type="entry name" value="tRNA-synt_1e"/>
    <property type="match status" value="1"/>
</dbReference>
<keyword evidence="10 13" id="KW-0648">Protein biosynthesis</keyword>
<evidence type="ECO:0000256" key="4">
    <source>
        <dbReference type="ARBA" id="ARBA00022490"/>
    </source>
</evidence>
<dbReference type="OrthoDB" id="9815130at2"/>
<evidence type="ECO:0000256" key="8">
    <source>
        <dbReference type="ARBA" id="ARBA00022833"/>
    </source>
</evidence>
<dbReference type="InterPro" id="IPR015273">
    <property type="entry name" value="Cys-tRNA-synt_Ia_DALR"/>
</dbReference>
<dbReference type="NCBIfam" id="TIGR00435">
    <property type="entry name" value="cysS"/>
    <property type="match status" value="1"/>
</dbReference>
<dbReference type="InterPro" id="IPR009080">
    <property type="entry name" value="tRNAsynth_Ia_anticodon-bd"/>
</dbReference>
<feature type="binding site" evidence="13">
    <location>
        <position position="236"/>
    </location>
    <ligand>
        <name>Zn(2+)</name>
        <dbReference type="ChEBI" id="CHEBI:29105"/>
    </ligand>
</feature>
<organism evidence="16 17">
    <name type="scientific">Clostridium thermobutyricum DSM 4928</name>
    <dbReference type="NCBI Taxonomy" id="1121339"/>
    <lineage>
        <taxon>Bacteria</taxon>
        <taxon>Bacillati</taxon>
        <taxon>Bacillota</taxon>
        <taxon>Clostridia</taxon>
        <taxon>Eubacteriales</taxon>
        <taxon>Clostridiaceae</taxon>
        <taxon>Clostridium</taxon>
    </lineage>
</organism>
<dbReference type="AlphaFoldDB" id="A0A1V4SSD7"/>
<evidence type="ECO:0000313" key="17">
    <source>
        <dbReference type="Proteomes" id="UP000191448"/>
    </source>
</evidence>
<comment type="subcellular location">
    <subcellularLocation>
        <location evidence="1 13">Cytoplasm</location>
    </subcellularLocation>
</comment>
<dbReference type="Gene3D" id="1.20.120.1910">
    <property type="entry name" value="Cysteine-tRNA ligase, C-terminal anti-codon recognition domain"/>
    <property type="match status" value="1"/>
</dbReference>
<dbReference type="RefSeq" id="WP_080023787.1">
    <property type="nucleotide sequence ID" value="NZ_LTAY01000070.1"/>
</dbReference>
<evidence type="ECO:0000256" key="13">
    <source>
        <dbReference type="HAMAP-Rule" id="MF_00041"/>
    </source>
</evidence>
<dbReference type="HAMAP" id="MF_00041">
    <property type="entry name" value="Cys_tRNA_synth"/>
    <property type="match status" value="1"/>
</dbReference>